<evidence type="ECO:0000256" key="1">
    <source>
        <dbReference type="SAM" id="MobiDB-lite"/>
    </source>
</evidence>
<dbReference type="EMBL" id="CP034437">
    <property type="protein sequence ID" value="AZN40516.1"/>
    <property type="molecule type" value="Genomic_DNA"/>
</dbReference>
<proteinExistence type="predicted"/>
<evidence type="ECO:0000256" key="3">
    <source>
        <dbReference type="SAM" id="SignalP"/>
    </source>
</evidence>
<keyword evidence="6" id="KW-1185">Reference proteome</keyword>
<evidence type="ECO:0000313" key="6">
    <source>
        <dbReference type="Proteomes" id="UP000272528"/>
    </source>
</evidence>
<keyword evidence="2" id="KW-0472">Membrane</keyword>
<dbReference type="Pfam" id="PF14257">
    <property type="entry name" value="DUF4349"/>
    <property type="match status" value="1"/>
</dbReference>
<feature type="region of interest" description="Disordered" evidence="1">
    <location>
        <begin position="54"/>
        <end position="105"/>
    </location>
</feature>
<dbReference type="KEGG" id="palb:EJC50_13250"/>
<keyword evidence="2" id="KW-1133">Transmembrane helix</keyword>
<dbReference type="Proteomes" id="UP000272528">
    <property type="component" value="Chromosome"/>
</dbReference>
<dbReference type="InterPro" id="IPR025645">
    <property type="entry name" value="DUF4349"/>
</dbReference>
<feature type="chain" id="PRO_5039716985" evidence="3">
    <location>
        <begin position="24"/>
        <end position="359"/>
    </location>
</feature>
<organism evidence="5 6">
    <name type="scientific">Paenibacillus albus</name>
    <dbReference type="NCBI Taxonomy" id="2495582"/>
    <lineage>
        <taxon>Bacteria</taxon>
        <taxon>Bacillati</taxon>
        <taxon>Bacillota</taxon>
        <taxon>Bacilli</taxon>
        <taxon>Bacillales</taxon>
        <taxon>Paenibacillaceae</taxon>
        <taxon>Paenibacillus</taxon>
    </lineage>
</organism>
<sequence>MNRQRMKWLVLIGIVAMLTGLLAGCSANSNNDTASASTDGGNANMKMMRASTNNAAMDTSASSDTSSDAAVEQKSESAAPEAGTSTVSGEVGAVEGSGDTTAPDEGVDRKIIYKANVNMEVDNYDKAQTSLRNLIHLSGGYLLKFADKKTTSELGGTYTVKVPASGFDSFITELEKMKHVSFESSAQGTDVTSEYVDMEARLKARKVVEARLLSFMEKATKTADLLEISKQLGDVQTEIERIKGRIQYLDNNVAYSTIDLRLYQVLEAEPQAAKEEPKFVQRIKDAINGSTDVIYAFFQGLVVFIAGAIPVLVILVIFGIPLYLMYRNYRRKQPAVNAAKPAAPDVVQLEGNKDERDNH</sequence>
<evidence type="ECO:0000256" key="2">
    <source>
        <dbReference type="SAM" id="Phobius"/>
    </source>
</evidence>
<feature type="transmembrane region" description="Helical" evidence="2">
    <location>
        <begin position="293"/>
        <end position="324"/>
    </location>
</feature>
<feature type="compositionally biased region" description="Low complexity" evidence="1">
    <location>
        <begin position="87"/>
        <end position="98"/>
    </location>
</feature>
<keyword evidence="3" id="KW-0732">Signal</keyword>
<keyword evidence="2" id="KW-0812">Transmembrane</keyword>
<gene>
    <name evidence="5" type="ORF">EJC50_13250</name>
</gene>
<accession>A0A3S9A468</accession>
<reference evidence="6" key="1">
    <citation type="submission" date="2018-12" db="EMBL/GenBank/DDBJ databases">
        <title>Genome sequence of Peanibacillus sp.</title>
        <authorList>
            <person name="Subramani G."/>
            <person name="Srinivasan S."/>
            <person name="Kim M.K."/>
        </authorList>
    </citation>
    <scope>NUCLEOTIDE SEQUENCE [LARGE SCALE GENOMIC DNA]</scope>
    <source>
        <strain evidence="6">18JY67-1</strain>
    </source>
</reference>
<dbReference type="PROSITE" id="PS51257">
    <property type="entry name" value="PROKAR_LIPOPROTEIN"/>
    <property type="match status" value="1"/>
</dbReference>
<feature type="signal peptide" evidence="3">
    <location>
        <begin position="1"/>
        <end position="23"/>
    </location>
</feature>
<dbReference type="AlphaFoldDB" id="A0A3S9A468"/>
<protein>
    <submittedName>
        <fullName evidence="5">DUF4349 domain-containing protein</fullName>
    </submittedName>
</protein>
<dbReference type="RefSeq" id="WP_126015743.1">
    <property type="nucleotide sequence ID" value="NZ_CP034437.1"/>
</dbReference>
<feature type="compositionally biased region" description="Low complexity" evidence="1">
    <location>
        <begin position="54"/>
        <end position="70"/>
    </location>
</feature>
<evidence type="ECO:0000259" key="4">
    <source>
        <dbReference type="Pfam" id="PF14257"/>
    </source>
</evidence>
<dbReference type="OrthoDB" id="5381491at2"/>
<name>A0A3S9A468_9BACL</name>
<evidence type="ECO:0000313" key="5">
    <source>
        <dbReference type="EMBL" id="AZN40516.1"/>
    </source>
</evidence>
<feature type="domain" description="DUF4349" evidence="4">
    <location>
        <begin position="109"/>
        <end position="321"/>
    </location>
</feature>